<proteinExistence type="predicted"/>
<feature type="transmembrane region" description="Helical" evidence="1">
    <location>
        <begin position="40"/>
        <end position="58"/>
    </location>
</feature>
<name>A0AA41UEA8_9MICO</name>
<dbReference type="EMBL" id="JALGAR010000001">
    <property type="protein sequence ID" value="MCI4656840.1"/>
    <property type="molecule type" value="Genomic_DNA"/>
</dbReference>
<keyword evidence="1" id="KW-0472">Membrane</keyword>
<keyword evidence="1" id="KW-1133">Transmembrane helix</keyword>
<evidence type="ECO:0000313" key="3">
    <source>
        <dbReference type="Proteomes" id="UP001165341"/>
    </source>
</evidence>
<comment type="caution">
    <text evidence="2">The sequence shown here is derived from an EMBL/GenBank/DDBJ whole genome shotgun (WGS) entry which is preliminary data.</text>
</comment>
<keyword evidence="3" id="KW-1185">Reference proteome</keyword>
<evidence type="ECO:0000256" key="1">
    <source>
        <dbReference type="SAM" id="Phobius"/>
    </source>
</evidence>
<dbReference type="Proteomes" id="UP001165341">
    <property type="component" value="Unassembled WGS sequence"/>
</dbReference>
<dbReference type="AlphaFoldDB" id="A0AA41UEA8"/>
<keyword evidence="1" id="KW-0812">Transmembrane</keyword>
<accession>A0AA41UEA8</accession>
<gene>
    <name evidence="2" type="ORF">MQH31_03300</name>
</gene>
<feature type="transmembrane region" description="Helical" evidence="1">
    <location>
        <begin position="12"/>
        <end position="34"/>
    </location>
</feature>
<reference evidence="2" key="1">
    <citation type="submission" date="2022-03" db="EMBL/GenBank/DDBJ databases">
        <title>Cryobacterium sp. nov. strain ZS14-85, isolated from Antarctic soil.</title>
        <authorList>
            <person name="Li J."/>
            <person name="Niu G."/>
        </authorList>
    </citation>
    <scope>NUCLEOTIDE SEQUENCE</scope>
    <source>
        <strain evidence="2">ZS14-85</strain>
    </source>
</reference>
<organism evidence="2 3">
    <name type="scientific">Cryobacterium zhongshanensis</name>
    <dbReference type="NCBI Taxonomy" id="2928153"/>
    <lineage>
        <taxon>Bacteria</taxon>
        <taxon>Bacillati</taxon>
        <taxon>Actinomycetota</taxon>
        <taxon>Actinomycetes</taxon>
        <taxon>Micrococcales</taxon>
        <taxon>Microbacteriaceae</taxon>
        <taxon>Cryobacterium</taxon>
    </lineage>
</organism>
<protein>
    <submittedName>
        <fullName evidence="2">Uncharacterized protein</fullName>
    </submittedName>
</protein>
<sequence length="69" mass="7622">MTNRNEQEFTRSTGTAFLFLCGAVVVLMLSVLTFGTASEWFHNVSGTVFLALAGVLAYRGFRLLSHRHA</sequence>
<evidence type="ECO:0000313" key="2">
    <source>
        <dbReference type="EMBL" id="MCI4656840.1"/>
    </source>
</evidence>
<dbReference type="RefSeq" id="WP_243010898.1">
    <property type="nucleotide sequence ID" value="NZ_JALGAR010000001.1"/>
</dbReference>